<dbReference type="EMBL" id="AGBW02013617">
    <property type="protein sequence ID" value="OWR43164.1"/>
    <property type="molecule type" value="Genomic_DNA"/>
</dbReference>
<comment type="caution">
    <text evidence="2">The sequence shown here is derived from an EMBL/GenBank/DDBJ whole genome shotgun (WGS) entry which is preliminary data.</text>
</comment>
<reference evidence="2 3" key="1">
    <citation type="journal article" date="2011" name="Cell">
        <title>The monarch butterfly genome yields insights into long-distance migration.</title>
        <authorList>
            <person name="Zhan S."/>
            <person name="Merlin C."/>
            <person name="Boore J.L."/>
            <person name="Reppert S.M."/>
        </authorList>
    </citation>
    <scope>NUCLEOTIDE SEQUENCE [LARGE SCALE GENOMIC DNA]</scope>
    <source>
        <strain evidence="2">F-2</strain>
    </source>
</reference>
<dbReference type="InParanoid" id="A0A212ENV7"/>
<feature type="compositionally biased region" description="Basic residues" evidence="1">
    <location>
        <begin position="13"/>
        <end position="22"/>
    </location>
</feature>
<gene>
    <name evidence="2" type="ORF">KGM_213603</name>
</gene>
<feature type="compositionally biased region" description="Basic and acidic residues" evidence="1">
    <location>
        <begin position="1"/>
        <end position="12"/>
    </location>
</feature>
<name>A0A212ENV7_DANPL</name>
<organism evidence="2 3">
    <name type="scientific">Danaus plexippus plexippus</name>
    <dbReference type="NCBI Taxonomy" id="278856"/>
    <lineage>
        <taxon>Eukaryota</taxon>
        <taxon>Metazoa</taxon>
        <taxon>Ecdysozoa</taxon>
        <taxon>Arthropoda</taxon>
        <taxon>Hexapoda</taxon>
        <taxon>Insecta</taxon>
        <taxon>Pterygota</taxon>
        <taxon>Neoptera</taxon>
        <taxon>Endopterygota</taxon>
        <taxon>Lepidoptera</taxon>
        <taxon>Glossata</taxon>
        <taxon>Ditrysia</taxon>
        <taxon>Papilionoidea</taxon>
        <taxon>Nymphalidae</taxon>
        <taxon>Danainae</taxon>
        <taxon>Danaini</taxon>
        <taxon>Danaina</taxon>
        <taxon>Danaus</taxon>
        <taxon>Danaus</taxon>
    </lineage>
</organism>
<feature type="region of interest" description="Disordered" evidence="1">
    <location>
        <begin position="1"/>
        <end position="54"/>
    </location>
</feature>
<dbReference type="KEGG" id="dpl:KGM_213603"/>
<sequence length="141" mass="16350">MLRERELAERPRARGRRGHQRRYPAWECNSRKRTDLMPDSRSLTQSHPSPGILSENISDASVCIERRFPVRTPTRLSTLTSHARTAIPKICTPLSARWLSRIHGGIKRCTQFRYSYESFPAHPAVSVQQRVDNEKSQQRNI</sequence>
<keyword evidence="3" id="KW-1185">Reference proteome</keyword>
<feature type="compositionally biased region" description="Basic and acidic residues" evidence="1">
    <location>
        <begin position="29"/>
        <end position="38"/>
    </location>
</feature>
<evidence type="ECO:0000313" key="2">
    <source>
        <dbReference type="EMBL" id="OWR43164.1"/>
    </source>
</evidence>
<proteinExistence type="predicted"/>
<dbReference type="AlphaFoldDB" id="A0A212ENV7"/>
<protein>
    <submittedName>
        <fullName evidence="2">Uncharacterized protein</fullName>
    </submittedName>
</protein>
<dbReference type="Proteomes" id="UP000007151">
    <property type="component" value="Unassembled WGS sequence"/>
</dbReference>
<accession>A0A212ENV7</accession>
<evidence type="ECO:0000256" key="1">
    <source>
        <dbReference type="SAM" id="MobiDB-lite"/>
    </source>
</evidence>
<evidence type="ECO:0000313" key="3">
    <source>
        <dbReference type="Proteomes" id="UP000007151"/>
    </source>
</evidence>